<keyword evidence="1" id="KW-0820">tRNA-binding</keyword>
<dbReference type="InterPro" id="IPR001537">
    <property type="entry name" value="SpoU_MeTrfase"/>
</dbReference>
<dbReference type="InterPro" id="IPR029026">
    <property type="entry name" value="tRNA_m1G_MTases_N"/>
</dbReference>
<keyword evidence="2 8" id="KW-0489">Methyltransferase</keyword>
<dbReference type="AlphaFoldDB" id="A0A0W8FWV8"/>
<accession>A0A0W8FWV8</accession>
<gene>
    <name evidence="8" type="ORF">ASZ90_004794</name>
</gene>
<keyword evidence="5" id="KW-0819">tRNA processing</keyword>
<dbReference type="SUPFAM" id="SSF75217">
    <property type="entry name" value="alpha/beta knot"/>
    <property type="match status" value="1"/>
</dbReference>
<dbReference type="HAMAP" id="MF_02060">
    <property type="entry name" value="tRNA_methyltr_TrmH"/>
    <property type="match status" value="1"/>
</dbReference>
<keyword evidence="4" id="KW-0949">S-adenosyl-L-methionine</keyword>
<keyword evidence="3 8" id="KW-0808">Transferase</keyword>
<dbReference type="InterPro" id="IPR033671">
    <property type="entry name" value="TrmH"/>
</dbReference>
<dbReference type="GO" id="GO:0002938">
    <property type="term" value="P:tRNA guanine ribose methylation"/>
    <property type="evidence" value="ECO:0007669"/>
    <property type="project" value="TreeGrafter"/>
</dbReference>
<feature type="domain" description="tRNA/rRNA methyltransferase SpoU type" evidence="7">
    <location>
        <begin position="24"/>
        <end position="164"/>
    </location>
</feature>
<evidence type="ECO:0000256" key="2">
    <source>
        <dbReference type="ARBA" id="ARBA00022603"/>
    </source>
</evidence>
<name>A0A0W8FWV8_9ZZZZ</name>
<protein>
    <submittedName>
        <fullName evidence="8">Trna (Guanosine(18)-2'-o)-methyltransferase</fullName>
        <ecNumber evidence="8">2.1.1.34</ecNumber>
    </submittedName>
</protein>
<dbReference type="EC" id="2.1.1.34" evidence="8"/>
<proteinExistence type="inferred from homology"/>
<dbReference type="Gene3D" id="3.40.1280.10">
    <property type="match status" value="1"/>
</dbReference>
<dbReference type="PANTHER" id="PTHR43453:SF1">
    <property type="entry name" value="TRNA_RRNA METHYLTRANSFERASE SPOU TYPE DOMAIN-CONTAINING PROTEIN"/>
    <property type="match status" value="1"/>
</dbReference>
<evidence type="ECO:0000256" key="4">
    <source>
        <dbReference type="ARBA" id="ARBA00022691"/>
    </source>
</evidence>
<dbReference type="PANTHER" id="PTHR43453">
    <property type="entry name" value="RRNA METHYLASE-LIKE"/>
    <property type="match status" value="1"/>
</dbReference>
<dbReference type="GO" id="GO:0000049">
    <property type="term" value="F:tRNA binding"/>
    <property type="evidence" value="ECO:0007669"/>
    <property type="project" value="UniProtKB-KW"/>
</dbReference>
<dbReference type="GO" id="GO:0141100">
    <property type="term" value="F:tRNA (guanine(18)-2'-O)-methyltransferase activity"/>
    <property type="evidence" value="ECO:0007669"/>
    <property type="project" value="UniProtKB-EC"/>
</dbReference>
<sequence length="196" mass="22583">MHKYLTERRLARLKSALRQRQFSLSVAIENIHDPHNVSAIFRTCDAVGVPKVNLIYNTEKLPRISKVTSASAFKWVSKQRFTTVEECFDHHKKEGFKIYSSLLDENSISLYDIDLTKKSLIVLGNENRGVSEEAIKLSDETYYIPMRGMVQSLNVSVAAAVTLYEAQRQRLLKGMYDNTTLSDEEFDKLLDEWSER</sequence>
<organism evidence="8">
    <name type="scientific">hydrocarbon metagenome</name>
    <dbReference type="NCBI Taxonomy" id="938273"/>
    <lineage>
        <taxon>unclassified sequences</taxon>
        <taxon>metagenomes</taxon>
        <taxon>ecological metagenomes</taxon>
    </lineage>
</organism>
<evidence type="ECO:0000256" key="6">
    <source>
        <dbReference type="ARBA" id="ARBA00022884"/>
    </source>
</evidence>
<comment type="caution">
    <text evidence="8">The sequence shown here is derived from an EMBL/GenBank/DDBJ whole genome shotgun (WGS) entry which is preliminary data.</text>
</comment>
<evidence type="ECO:0000256" key="3">
    <source>
        <dbReference type="ARBA" id="ARBA00022679"/>
    </source>
</evidence>
<dbReference type="EMBL" id="LNQE01000699">
    <property type="protein sequence ID" value="KUG25384.1"/>
    <property type="molecule type" value="Genomic_DNA"/>
</dbReference>
<evidence type="ECO:0000256" key="1">
    <source>
        <dbReference type="ARBA" id="ARBA00022555"/>
    </source>
</evidence>
<evidence type="ECO:0000259" key="7">
    <source>
        <dbReference type="Pfam" id="PF00588"/>
    </source>
</evidence>
<dbReference type="CDD" id="cd18092">
    <property type="entry name" value="SpoU-like_TrmH"/>
    <property type="match status" value="1"/>
</dbReference>
<dbReference type="Pfam" id="PF00588">
    <property type="entry name" value="SpoU_methylase"/>
    <property type="match status" value="1"/>
</dbReference>
<dbReference type="InterPro" id="IPR029028">
    <property type="entry name" value="Alpha/beta_knot_MTases"/>
</dbReference>
<evidence type="ECO:0000256" key="5">
    <source>
        <dbReference type="ARBA" id="ARBA00022694"/>
    </source>
</evidence>
<keyword evidence="6" id="KW-0694">RNA-binding</keyword>
<reference evidence="8" key="1">
    <citation type="journal article" date="2015" name="Proc. Natl. Acad. Sci. U.S.A.">
        <title>Networks of energetic and metabolic interactions define dynamics in microbial communities.</title>
        <authorList>
            <person name="Embree M."/>
            <person name="Liu J.K."/>
            <person name="Al-Bassam M.M."/>
            <person name="Zengler K."/>
        </authorList>
    </citation>
    <scope>NUCLEOTIDE SEQUENCE</scope>
</reference>
<evidence type="ECO:0000313" key="8">
    <source>
        <dbReference type="EMBL" id="KUG25384.1"/>
    </source>
</evidence>